<reference evidence="1 2" key="1">
    <citation type="journal article" date="2020" name="ISME J.">
        <title>Uncovering the hidden diversity of litter-decomposition mechanisms in mushroom-forming fungi.</title>
        <authorList>
            <person name="Floudas D."/>
            <person name="Bentzer J."/>
            <person name="Ahren D."/>
            <person name="Johansson T."/>
            <person name="Persson P."/>
            <person name="Tunlid A."/>
        </authorList>
    </citation>
    <scope>NUCLEOTIDE SEQUENCE [LARGE SCALE GENOMIC DNA]</scope>
    <source>
        <strain evidence="1 2">CBS 406.79</strain>
    </source>
</reference>
<gene>
    <name evidence="1" type="ORF">D9757_000200</name>
</gene>
<accession>A0A8H5I2K3</accession>
<evidence type="ECO:0000313" key="1">
    <source>
        <dbReference type="EMBL" id="KAF5393970.1"/>
    </source>
</evidence>
<evidence type="ECO:0000313" key="2">
    <source>
        <dbReference type="Proteomes" id="UP000518752"/>
    </source>
</evidence>
<dbReference type="EMBL" id="JAACJN010000001">
    <property type="protein sequence ID" value="KAF5393970.1"/>
    <property type="molecule type" value="Genomic_DNA"/>
</dbReference>
<keyword evidence="2" id="KW-1185">Reference proteome</keyword>
<organism evidence="1 2">
    <name type="scientific">Collybiopsis confluens</name>
    <dbReference type="NCBI Taxonomy" id="2823264"/>
    <lineage>
        <taxon>Eukaryota</taxon>
        <taxon>Fungi</taxon>
        <taxon>Dikarya</taxon>
        <taxon>Basidiomycota</taxon>
        <taxon>Agaricomycotina</taxon>
        <taxon>Agaricomycetes</taxon>
        <taxon>Agaricomycetidae</taxon>
        <taxon>Agaricales</taxon>
        <taxon>Marasmiineae</taxon>
        <taxon>Omphalotaceae</taxon>
        <taxon>Collybiopsis</taxon>
    </lineage>
</organism>
<comment type="caution">
    <text evidence="1">The sequence shown here is derived from an EMBL/GenBank/DDBJ whole genome shotgun (WGS) entry which is preliminary data.</text>
</comment>
<dbReference type="OrthoDB" id="3224367at2759"/>
<proteinExistence type="predicted"/>
<protein>
    <submittedName>
        <fullName evidence="1">Uncharacterized protein</fullName>
    </submittedName>
</protein>
<sequence>MARLSLPSEFSTLLVKGPYPTAAPLDLALECHSIILTARDSLRSLLQDRDWRLTGKISALAERVHILYPPSAAHMALILSTLQVIDTEAPFPDTYPKHYPHLLKPPGPALIILHDISTYFTDAHSSSTSAAYLSLVTRAISLAARLGARLAVFDAQVNHLRMPVYPDSHLERMQEIAPLLENYIEHIIDFDEERANVEAE</sequence>
<dbReference type="AlphaFoldDB" id="A0A8H5I2K3"/>
<name>A0A8H5I2K3_9AGAR</name>
<dbReference type="Proteomes" id="UP000518752">
    <property type="component" value="Unassembled WGS sequence"/>
</dbReference>